<feature type="transmembrane region" description="Helical" evidence="1">
    <location>
        <begin position="25"/>
        <end position="44"/>
    </location>
</feature>
<keyword evidence="1" id="KW-0812">Transmembrane</keyword>
<keyword evidence="1" id="KW-1133">Transmembrane helix</keyword>
<gene>
    <name evidence="2" type="ORF">A2153_05555</name>
</gene>
<evidence type="ECO:0000313" key="2">
    <source>
        <dbReference type="EMBL" id="OGF99870.1"/>
    </source>
</evidence>
<keyword evidence="1" id="KW-0472">Membrane</keyword>
<dbReference type="AlphaFoldDB" id="A0A1F5YI68"/>
<organism evidence="2 3">
    <name type="scientific">Candidatus Gottesmanbacteria bacterium RBG_16_38_7b</name>
    <dbReference type="NCBI Taxonomy" id="1798372"/>
    <lineage>
        <taxon>Bacteria</taxon>
        <taxon>Candidatus Gottesmaniibacteriota</taxon>
    </lineage>
</organism>
<protein>
    <submittedName>
        <fullName evidence="2">Uncharacterized protein</fullName>
    </submittedName>
</protein>
<evidence type="ECO:0000256" key="1">
    <source>
        <dbReference type="SAM" id="Phobius"/>
    </source>
</evidence>
<dbReference type="EMBL" id="MFJB01000045">
    <property type="protein sequence ID" value="OGF99870.1"/>
    <property type="molecule type" value="Genomic_DNA"/>
</dbReference>
<accession>A0A1F5YI68</accession>
<dbReference type="Proteomes" id="UP000177396">
    <property type="component" value="Unassembled WGS sequence"/>
</dbReference>
<evidence type="ECO:0000313" key="3">
    <source>
        <dbReference type="Proteomes" id="UP000177396"/>
    </source>
</evidence>
<comment type="caution">
    <text evidence="2">The sequence shown here is derived from an EMBL/GenBank/DDBJ whole genome shotgun (WGS) entry which is preliminary data.</text>
</comment>
<name>A0A1F5YI68_9BACT</name>
<sequence>MKILKLLWQGWKTIAHKIGVFQSKIILTVFYFLLTPFGFFYSVFKDALNMKKQSQSTWINKTKQSEKLEDLLKQF</sequence>
<proteinExistence type="predicted"/>
<reference evidence="2 3" key="1">
    <citation type="journal article" date="2016" name="Nat. Commun.">
        <title>Thousands of microbial genomes shed light on interconnected biogeochemical processes in an aquifer system.</title>
        <authorList>
            <person name="Anantharaman K."/>
            <person name="Brown C.T."/>
            <person name="Hug L.A."/>
            <person name="Sharon I."/>
            <person name="Castelle C.J."/>
            <person name="Probst A.J."/>
            <person name="Thomas B.C."/>
            <person name="Singh A."/>
            <person name="Wilkins M.J."/>
            <person name="Karaoz U."/>
            <person name="Brodie E.L."/>
            <person name="Williams K.H."/>
            <person name="Hubbard S.S."/>
            <person name="Banfield J.F."/>
        </authorList>
    </citation>
    <scope>NUCLEOTIDE SEQUENCE [LARGE SCALE GENOMIC DNA]</scope>
</reference>